<dbReference type="EMBL" id="AP024444">
    <property type="protein sequence ID" value="BCS19923.1"/>
    <property type="molecule type" value="Genomic_DNA"/>
</dbReference>
<dbReference type="GeneID" id="64969928"/>
<reference evidence="2" key="2">
    <citation type="submission" date="2021-02" db="EMBL/GenBank/DDBJ databases">
        <title>Aspergillus puulaauensis MK2 genome sequence.</title>
        <authorList>
            <person name="Futagami T."/>
            <person name="Mori K."/>
            <person name="Kadooka C."/>
            <person name="Tanaka T."/>
        </authorList>
    </citation>
    <scope>NUCLEOTIDE SEQUENCE</scope>
    <source>
        <strain evidence="2">MK2</strain>
    </source>
</reference>
<dbReference type="SUPFAM" id="SSF51182">
    <property type="entry name" value="RmlC-like cupins"/>
    <property type="match status" value="1"/>
</dbReference>
<reference evidence="2" key="1">
    <citation type="submission" date="2021-01" db="EMBL/GenBank/DDBJ databases">
        <authorList>
            <consortium name="Aspergillus puulaauensis MK2 genome sequencing consortium"/>
            <person name="Kazuki M."/>
            <person name="Futagami T."/>
        </authorList>
    </citation>
    <scope>NUCLEOTIDE SEQUENCE</scope>
    <source>
        <strain evidence="2">MK2</strain>
    </source>
</reference>
<sequence length="164" mass="17741">MCSSSSSSYALSVLSNVNQALYPKTMHSQEDAGHTVHVADLKWLPLVPSIWIKVIKLVPETGEYTIMVRAEPGGMLPRHRHVESAEIYVLKGSGAHPQAGAFVAGDYVSESKGAVHDPLPFHCETELLMVSRGPSAFLADDGEDMYMMDVDMLQALAKAAETAV</sequence>
<feature type="domain" description="ChrR-like cupin" evidence="1">
    <location>
        <begin position="34"/>
        <end position="135"/>
    </location>
</feature>
<proteinExistence type="predicted"/>
<dbReference type="InterPro" id="IPR011051">
    <property type="entry name" value="RmlC_Cupin_sf"/>
</dbReference>
<dbReference type="InterPro" id="IPR025979">
    <property type="entry name" value="ChrR-like_cupin_dom"/>
</dbReference>
<evidence type="ECO:0000313" key="3">
    <source>
        <dbReference type="Proteomes" id="UP000654913"/>
    </source>
</evidence>
<accession>A0A7R7XF71</accession>
<gene>
    <name evidence="2" type="ORF">APUU_20355S</name>
</gene>
<evidence type="ECO:0000313" key="2">
    <source>
        <dbReference type="EMBL" id="BCS19923.1"/>
    </source>
</evidence>
<protein>
    <recommendedName>
        <fullName evidence="1">ChrR-like cupin domain-containing protein</fullName>
    </recommendedName>
</protein>
<evidence type="ECO:0000259" key="1">
    <source>
        <dbReference type="Pfam" id="PF12973"/>
    </source>
</evidence>
<dbReference type="KEGG" id="apuu:APUU_20355S"/>
<dbReference type="OrthoDB" id="4408686at2759"/>
<dbReference type="InterPro" id="IPR014710">
    <property type="entry name" value="RmlC-like_jellyroll"/>
</dbReference>
<keyword evidence="3" id="KW-1185">Reference proteome</keyword>
<organism evidence="2 3">
    <name type="scientific">Aspergillus puulaauensis</name>
    <dbReference type="NCBI Taxonomy" id="1220207"/>
    <lineage>
        <taxon>Eukaryota</taxon>
        <taxon>Fungi</taxon>
        <taxon>Dikarya</taxon>
        <taxon>Ascomycota</taxon>
        <taxon>Pezizomycotina</taxon>
        <taxon>Eurotiomycetes</taxon>
        <taxon>Eurotiomycetidae</taxon>
        <taxon>Eurotiales</taxon>
        <taxon>Aspergillaceae</taxon>
        <taxon>Aspergillus</taxon>
    </lineage>
</organism>
<dbReference type="Proteomes" id="UP000654913">
    <property type="component" value="Chromosome 2"/>
</dbReference>
<dbReference type="AlphaFoldDB" id="A0A7R7XF71"/>
<name>A0A7R7XF71_9EURO</name>
<dbReference type="Pfam" id="PF12973">
    <property type="entry name" value="Cupin_7"/>
    <property type="match status" value="1"/>
</dbReference>
<dbReference type="RefSeq" id="XP_041552117.1">
    <property type="nucleotide sequence ID" value="XM_041698987.1"/>
</dbReference>
<dbReference type="Gene3D" id="2.60.120.10">
    <property type="entry name" value="Jelly Rolls"/>
    <property type="match status" value="1"/>
</dbReference>